<dbReference type="PANTHER" id="PTHR35401">
    <property type="entry name" value="COPG FAMILY HELIX-TURN-HELIX PROTEIN-RELATED-RELATED"/>
    <property type="match status" value="1"/>
</dbReference>
<evidence type="ECO:0000313" key="8">
    <source>
        <dbReference type="Proteomes" id="UP000823786"/>
    </source>
</evidence>
<dbReference type="Pfam" id="PF08681">
    <property type="entry name" value="TacA1"/>
    <property type="match status" value="1"/>
</dbReference>
<comment type="similarity">
    <text evidence="6">Belongs to the TacA antitoxin family.</text>
</comment>
<keyword evidence="5" id="KW-0804">Transcription</keyword>
<keyword evidence="2" id="KW-1277">Toxin-antitoxin system</keyword>
<sequence length="91" mass="10246">MTTVRKNEIVNLRMDANTRDVITRAAKIRGKSLTAFMTEAAYQSAQKDLLEQQFLGVDASVFDAVETVLSQPGRVRPELVELFKTDLDWAD</sequence>
<name>A0ABS4EPD3_9HYPH</name>
<keyword evidence="1" id="KW-0678">Repressor</keyword>
<dbReference type="Gene3D" id="1.20.5.780">
    <property type="entry name" value="Single helix bin"/>
    <property type="match status" value="1"/>
</dbReference>
<evidence type="ECO:0000313" key="7">
    <source>
        <dbReference type="EMBL" id="MBP1859805.1"/>
    </source>
</evidence>
<gene>
    <name evidence="7" type="ORF">J2Z75_003322</name>
</gene>
<evidence type="ECO:0000256" key="4">
    <source>
        <dbReference type="ARBA" id="ARBA00023125"/>
    </source>
</evidence>
<comment type="caution">
    <text evidence="7">The sequence shown here is derived from an EMBL/GenBank/DDBJ whole genome shotgun (WGS) entry which is preliminary data.</text>
</comment>
<dbReference type="InterPro" id="IPR014795">
    <property type="entry name" value="TacA_1-like"/>
</dbReference>
<keyword evidence="8" id="KW-1185">Reference proteome</keyword>
<evidence type="ECO:0000256" key="2">
    <source>
        <dbReference type="ARBA" id="ARBA00022649"/>
    </source>
</evidence>
<protein>
    <submittedName>
        <fullName evidence="7">Uncharacterized protein (DUF1778 family)</fullName>
    </submittedName>
</protein>
<proteinExistence type="inferred from homology"/>
<organism evidence="7 8">
    <name type="scientific">Rhizobium herbae</name>
    <dbReference type="NCBI Taxonomy" id="508661"/>
    <lineage>
        <taxon>Bacteria</taxon>
        <taxon>Pseudomonadati</taxon>
        <taxon>Pseudomonadota</taxon>
        <taxon>Alphaproteobacteria</taxon>
        <taxon>Hyphomicrobiales</taxon>
        <taxon>Rhizobiaceae</taxon>
        <taxon>Rhizobium/Agrobacterium group</taxon>
        <taxon>Rhizobium</taxon>
    </lineage>
</organism>
<dbReference type="SUPFAM" id="SSF47598">
    <property type="entry name" value="Ribbon-helix-helix"/>
    <property type="match status" value="1"/>
</dbReference>
<keyword evidence="3" id="KW-0805">Transcription regulation</keyword>
<dbReference type="EMBL" id="JAGGJV010000005">
    <property type="protein sequence ID" value="MBP1859805.1"/>
    <property type="molecule type" value="Genomic_DNA"/>
</dbReference>
<reference evidence="7 8" key="1">
    <citation type="submission" date="2021-03" db="EMBL/GenBank/DDBJ databases">
        <title>Genomic Encyclopedia of Type Strains, Phase IV (KMG-IV): sequencing the most valuable type-strain genomes for metagenomic binning, comparative biology and taxonomic classification.</title>
        <authorList>
            <person name="Goeker M."/>
        </authorList>
    </citation>
    <scope>NUCLEOTIDE SEQUENCE [LARGE SCALE GENOMIC DNA]</scope>
    <source>
        <strain evidence="7 8">DSM 26427</strain>
    </source>
</reference>
<evidence type="ECO:0000256" key="5">
    <source>
        <dbReference type="ARBA" id="ARBA00023163"/>
    </source>
</evidence>
<dbReference type="InterPro" id="IPR010985">
    <property type="entry name" value="Ribbon_hlx_hlx"/>
</dbReference>
<evidence type="ECO:0000256" key="1">
    <source>
        <dbReference type="ARBA" id="ARBA00022491"/>
    </source>
</evidence>
<evidence type="ECO:0000256" key="6">
    <source>
        <dbReference type="ARBA" id="ARBA00049988"/>
    </source>
</evidence>
<dbReference type="Proteomes" id="UP000823786">
    <property type="component" value="Unassembled WGS sequence"/>
</dbReference>
<dbReference type="RefSeq" id="WP_209853811.1">
    <property type="nucleotide sequence ID" value="NZ_JAGGJV010000005.1"/>
</dbReference>
<dbReference type="PANTHER" id="PTHR35401:SF1">
    <property type="entry name" value="CYTOPLASMIC PROTEIN"/>
    <property type="match status" value="1"/>
</dbReference>
<evidence type="ECO:0000256" key="3">
    <source>
        <dbReference type="ARBA" id="ARBA00023015"/>
    </source>
</evidence>
<keyword evidence="4" id="KW-0238">DNA-binding</keyword>
<accession>A0ABS4EPD3</accession>